<comment type="catalytic activity">
    <reaction evidence="2 3">
        <text>2-[(2R,5Z)-2-carboxy-4-methylthiazol-5(2H)-ylidene]ethyl phosphate + 4-amino-2-methyl-5-(diphosphooxymethyl)pyrimidine + 2 H(+) = thiamine phosphate + CO2 + diphosphate</text>
        <dbReference type="Rhea" id="RHEA:47844"/>
        <dbReference type="ChEBI" id="CHEBI:15378"/>
        <dbReference type="ChEBI" id="CHEBI:16526"/>
        <dbReference type="ChEBI" id="CHEBI:33019"/>
        <dbReference type="ChEBI" id="CHEBI:37575"/>
        <dbReference type="ChEBI" id="CHEBI:57841"/>
        <dbReference type="ChEBI" id="CHEBI:62899"/>
        <dbReference type="EC" id="2.5.1.3"/>
    </reaction>
</comment>
<comment type="similarity">
    <text evidence="2 3">Belongs to the thiamine-phosphate synthase family.</text>
</comment>
<feature type="domain" description="Thiamine phosphate synthase/TenI" evidence="5">
    <location>
        <begin position="139"/>
        <end position="319"/>
    </location>
</feature>
<evidence type="ECO:0000313" key="7">
    <source>
        <dbReference type="EMBL" id="MBU5437119.1"/>
    </source>
</evidence>
<gene>
    <name evidence="2 7" type="primary">thiE</name>
    <name evidence="7" type="ORF">KQI42_03800</name>
</gene>
<comment type="pathway">
    <text evidence="2 4">Cofactor biosynthesis; thiamine diphosphate biosynthesis; thiamine phosphate from 4-amino-2-methyl-5-diphosphomethylpyrimidine and 4-methyl-5-(2-phosphoethyl)-thiazole: step 1/1.</text>
</comment>
<comment type="caution">
    <text evidence="7">The sequence shown here is derived from an EMBL/GenBank/DDBJ whole genome shotgun (WGS) entry which is preliminary data.</text>
</comment>
<feature type="binding site" evidence="2">
    <location>
        <position position="201"/>
    </location>
    <ligand>
        <name>4-amino-2-methyl-5-(diphosphooxymethyl)pyrimidine</name>
        <dbReference type="ChEBI" id="CHEBI:57841"/>
    </ligand>
</feature>
<dbReference type="Proteomes" id="UP000749471">
    <property type="component" value="Unassembled WGS sequence"/>
</dbReference>
<dbReference type="InterPro" id="IPR034291">
    <property type="entry name" value="TMP_synthase"/>
</dbReference>
<evidence type="ECO:0000313" key="8">
    <source>
        <dbReference type="Proteomes" id="UP000749471"/>
    </source>
</evidence>
<dbReference type="InterPro" id="IPR041397">
    <property type="entry name" value="ThiD2"/>
</dbReference>
<feature type="binding site" evidence="2">
    <location>
        <begin position="265"/>
        <end position="267"/>
    </location>
    <ligand>
        <name>2-[(2R,5Z)-2-carboxy-4-methylthiazol-5(2H)-ylidene]ethyl phosphate</name>
        <dbReference type="ChEBI" id="CHEBI:62899"/>
    </ligand>
</feature>
<dbReference type="EC" id="2.5.1.3" evidence="2"/>
<dbReference type="InterPro" id="IPR022998">
    <property type="entry name" value="ThiamineP_synth_TenI"/>
</dbReference>
<comment type="catalytic activity">
    <reaction evidence="2 3">
        <text>2-(2-carboxy-4-methylthiazol-5-yl)ethyl phosphate + 4-amino-2-methyl-5-(diphosphooxymethyl)pyrimidine + 2 H(+) = thiamine phosphate + CO2 + diphosphate</text>
        <dbReference type="Rhea" id="RHEA:47848"/>
        <dbReference type="ChEBI" id="CHEBI:15378"/>
        <dbReference type="ChEBI" id="CHEBI:16526"/>
        <dbReference type="ChEBI" id="CHEBI:33019"/>
        <dbReference type="ChEBI" id="CHEBI:37575"/>
        <dbReference type="ChEBI" id="CHEBI:57841"/>
        <dbReference type="ChEBI" id="CHEBI:62890"/>
        <dbReference type="EC" id="2.5.1.3"/>
    </reaction>
</comment>
<feature type="binding site" evidence="2">
    <location>
        <begin position="316"/>
        <end position="317"/>
    </location>
    <ligand>
        <name>2-[(2R,5Z)-2-carboxy-4-methylthiazol-5(2H)-ylidene]ethyl phosphate</name>
        <dbReference type="ChEBI" id="CHEBI:62899"/>
    </ligand>
</feature>
<dbReference type="NCBIfam" id="TIGR00693">
    <property type="entry name" value="thiE"/>
    <property type="match status" value="1"/>
</dbReference>
<dbReference type="PANTHER" id="PTHR20857">
    <property type="entry name" value="THIAMINE-PHOSPHATE PYROPHOSPHORYLASE"/>
    <property type="match status" value="1"/>
</dbReference>
<dbReference type="Pfam" id="PF17792">
    <property type="entry name" value="ThiD2"/>
    <property type="match status" value="1"/>
</dbReference>
<feature type="binding site" evidence="2">
    <location>
        <position position="221"/>
    </location>
    <ligand>
        <name>Mg(2+)</name>
        <dbReference type="ChEBI" id="CHEBI:18420"/>
    </ligand>
</feature>
<feature type="binding site" evidence="2">
    <location>
        <position position="239"/>
    </location>
    <ligand>
        <name>4-amino-2-methyl-5-(diphosphooxymethyl)pyrimidine</name>
        <dbReference type="ChEBI" id="CHEBI:57841"/>
    </ligand>
</feature>
<keyword evidence="2 3" id="KW-0808">Transferase</keyword>
<feature type="domain" description="ThiD2" evidence="6">
    <location>
        <begin position="5"/>
        <end position="125"/>
    </location>
</feature>
<protein>
    <recommendedName>
        <fullName evidence="2">Thiamine-phosphate synthase</fullName>
        <shortName evidence="2">TP synthase</shortName>
        <shortName evidence="2">TPS</shortName>
        <ecNumber evidence="2">2.5.1.3</ecNumber>
    </recommendedName>
    <alternativeName>
        <fullName evidence="2">Thiamine-phosphate pyrophosphorylase</fullName>
        <shortName evidence="2">TMP pyrophosphorylase</shortName>
        <shortName evidence="2">TMP-PPase</shortName>
    </alternativeName>
</protein>
<proteinExistence type="inferred from homology"/>
<evidence type="ECO:0000256" key="1">
    <source>
        <dbReference type="ARBA" id="ARBA00022977"/>
    </source>
</evidence>
<comment type="cofactor">
    <cofactor evidence="2">
        <name>Mg(2+)</name>
        <dbReference type="ChEBI" id="CHEBI:18420"/>
    </cofactor>
    <text evidence="2">Binds 1 Mg(2+) ion per subunit.</text>
</comment>
<evidence type="ECO:0000259" key="6">
    <source>
        <dbReference type="Pfam" id="PF17792"/>
    </source>
</evidence>
<dbReference type="CDD" id="cd00564">
    <property type="entry name" value="TMP_TenI"/>
    <property type="match status" value="1"/>
</dbReference>
<feature type="binding site" evidence="2">
    <location>
        <position position="202"/>
    </location>
    <ligand>
        <name>Mg(2+)</name>
        <dbReference type="ChEBI" id="CHEBI:18420"/>
    </ligand>
</feature>
<feature type="binding site" evidence="2">
    <location>
        <position position="268"/>
    </location>
    <ligand>
        <name>4-amino-2-methyl-5-(diphosphooxymethyl)pyrimidine</name>
        <dbReference type="ChEBI" id="CHEBI:57841"/>
    </ligand>
</feature>
<dbReference type="Pfam" id="PF02581">
    <property type="entry name" value="TMP-TENI"/>
    <property type="match status" value="1"/>
</dbReference>
<accession>A0ABS6E2V0</accession>
<evidence type="ECO:0000256" key="2">
    <source>
        <dbReference type="HAMAP-Rule" id="MF_00097"/>
    </source>
</evidence>
<comment type="function">
    <text evidence="2">Condenses 4-methyl-5-(beta-hydroxyethyl)thiazole monophosphate (THZ-P) and 2-methyl-4-amino-5-hydroxymethyl pyrimidine pyrophosphate (HMP-PP) to form thiamine monophosphate (TMP).</text>
</comment>
<dbReference type="EMBL" id="JAHLPM010000002">
    <property type="protein sequence ID" value="MBU5437119.1"/>
    <property type="molecule type" value="Genomic_DNA"/>
</dbReference>
<feature type="binding site" evidence="2">
    <location>
        <begin position="169"/>
        <end position="173"/>
    </location>
    <ligand>
        <name>4-amino-2-methyl-5-(diphosphooxymethyl)pyrimidine</name>
        <dbReference type="ChEBI" id="CHEBI:57841"/>
    </ligand>
</feature>
<keyword evidence="1 2" id="KW-0784">Thiamine biosynthesis</keyword>
<keyword evidence="8" id="KW-1185">Reference proteome</keyword>
<organism evidence="7 8">
    <name type="scientific">Tissierella simiarum</name>
    <dbReference type="NCBI Taxonomy" id="2841534"/>
    <lineage>
        <taxon>Bacteria</taxon>
        <taxon>Bacillati</taxon>
        <taxon>Bacillota</taxon>
        <taxon>Tissierellia</taxon>
        <taxon>Tissierellales</taxon>
        <taxon>Tissierellaceae</taxon>
        <taxon>Tissierella</taxon>
    </lineage>
</organism>
<keyword evidence="2" id="KW-0479">Metal-binding</keyword>
<dbReference type="GO" id="GO:0004789">
    <property type="term" value="F:thiamine-phosphate diphosphorylase activity"/>
    <property type="evidence" value="ECO:0007669"/>
    <property type="project" value="UniProtKB-EC"/>
</dbReference>
<sequence length="337" mass="38507">MEVLRIIDANINRVSEGLRVIEDIQRFIFNNEEISKKLREMRHLVRKGFYCKELLESRNVIGDIGVTISKNSLLDQKHSLEDLLISNFKRVEEGLRSIEESLKIIDHYKESKIYENIRFQVYDLEIMLLAKKNIPKTDIYAILGEEFSKSRSNIEVAKELIEADVKIIQYREKDKSKKKKYEECKAIRALTKEKGVTFIVNDDISIALAVKADGIHIGQDDMPIEEVKRLAPNMIIGLSTHNESQAKLAIEKEADYIGVGSIFNTTTKENVEKSEGLNYLKWVSENISIPYVAIGGIKEENIISVKDYGGYCFAMISEITGAENIKGKIKSIRSKLR</sequence>
<evidence type="ECO:0000256" key="3">
    <source>
        <dbReference type="RuleBase" id="RU003826"/>
    </source>
</evidence>
<comment type="catalytic activity">
    <reaction evidence="2 3">
        <text>4-methyl-5-(2-phosphooxyethyl)-thiazole + 4-amino-2-methyl-5-(diphosphooxymethyl)pyrimidine + H(+) = thiamine phosphate + diphosphate</text>
        <dbReference type="Rhea" id="RHEA:22328"/>
        <dbReference type="ChEBI" id="CHEBI:15378"/>
        <dbReference type="ChEBI" id="CHEBI:33019"/>
        <dbReference type="ChEBI" id="CHEBI:37575"/>
        <dbReference type="ChEBI" id="CHEBI:57841"/>
        <dbReference type="ChEBI" id="CHEBI:58296"/>
        <dbReference type="EC" id="2.5.1.3"/>
    </reaction>
</comment>
<evidence type="ECO:0000256" key="4">
    <source>
        <dbReference type="RuleBase" id="RU004253"/>
    </source>
</evidence>
<reference evidence="7 8" key="1">
    <citation type="submission" date="2021-06" db="EMBL/GenBank/DDBJ databases">
        <authorList>
            <person name="Sun Q."/>
            <person name="Li D."/>
        </authorList>
    </citation>
    <scope>NUCLEOTIDE SEQUENCE [LARGE SCALE GENOMIC DNA]</scope>
    <source>
        <strain evidence="7 8">MSJ-40</strain>
    </source>
</reference>
<dbReference type="PANTHER" id="PTHR20857:SF15">
    <property type="entry name" value="THIAMINE-PHOSPHATE SYNTHASE"/>
    <property type="match status" value="1"/>
</dbReference>
<feature type="binding site" evidence="2">
    <location>
        <position position="296"/>
    </location>
    <ligand>
        <name>2-[(2R,5Z)-2-carboxy-4-methylthiazol-5(2H)-ylidene]ethyl phosphate</name>
        <dbReference type="ChEBI" id="CHEBI:62899"/>
    </ligand>
</feature>
<dbReference type="RefSeq" id="WP_216516889.1">
    <property type="nucleotide sequence ID" value="NZ_JAHLPM010000002.1"/>
</dbReference>
<dbReference type="HAMAP" id="MF_00097">
    <property type="entry name" value="TMP_synthase"/>
    <property type="match status" value="1"/>
</dbReference>
<name>A0ABS6E2V0_9FIRM</name>
<keyword evidence="2" id="KW-0460">Magnesium</keyword>
<evidence type="ECO:0000259" key="5">
    <source>
        <dbReference type="Pfam" id="PF02581"/>
    </source>
</evidence>